<dbReference type="InParanoid" id="A0A059BXE4"/>
<reference evidence="1" key="1">
    <citation type="submission" date="2013-07" db="EMBL/GenBank/DDBJ databases">
        <title>The genome of Eucalyptus grandis.</title>
        <authorList>
            <person name="Schmutz J."/>
            <person name="Hayes R."/>
            <person name="Myburg A."/>
            <person name="Tuskan G."/>
            <person name="Grattapaglia D."/>
            <person name="Rokhsar D.S."/>
        </authorList>
    </citation>
    <scope>NUCLEOTIDE SEQUENCE</scope>
    <source>
        <tissue evidence="1">Leaf extractions</tissue>
    </source>
</reference>
<dbReference type="EMBL" id="KK198758">
    <property type="protein sequence ID" value="KCW70649.1"/>
    <property type="molecule type" value="Genomic_DNA"/>
</dbReference>
<dbReference type="Gramene" id="KCW70649">
    <property type="protein sequence ID" value="KCW70649"/>
    <property type="gene ID" value="EUGRSUZ_F03823"/>
</dbReference>
<evidence type="ECO:0000313" key="1">
    <source>
        <dbReference type="EMBL" id="KCW70649.1"/>
    </source>
</evidence>
<protein>
    <submittedName>
        <fullName evidence="1">Uncharacterized protein</fullName>
    </submittedName>
</protein>
<accession>A0A059BXE4</accession>
<gene>
    <name evidence="1" type="ORF">EUGRSUZ_F03823</name>
</gene>
<organism evidence="1">
    <name type="scientific">Eucalyptus grandis</name>
    <name type="common">Flooded gum</name>
    <dbReference type="NCBI Taxonomy" id="71139"/>
    <lineage>
        <taxon>Eukaryota</taxon>
        <taxon>Viridiplantae</taxon>
        <taxon>Streptophyta</taxon>
        <taxon>Embryophyta</taxon>
        <taxon>Tracheophyta</taxon>
        <taxon>Spermatophyta</taxon>
        <taxon>Magnoliopsida</taxon>
        <taxon>eudicotyledons</taxon>
        <taxon>Gunneridae</taxon>
        <taxon>Pentapetalae</taxon>
        <taxon>rosids</taxon>
        <taxon>malvids</taxon>
        <taxon>Myrtales</taxon>
        <taxon>Myrtaceae</taxon>
        <taxon>Myrtoideae</taxon>
        <taxon>Eucalypteae</taxon>
        <taxon>Eucalyptus</taxon>
    </lineage>
</organism>
<sequence length="134" mass="15497">MLGHNLQGRSRWFLRSWKAGSRGSSLETKHNRTFSLHLFSPYNPPDLSSDIHPPPKRHPLITVHRRRSPHPQRIPVTLCVGLCNGDFWKLMASPLSGEGFGKRRELRPLDNLLRDRRSSLCPRLSGSRRPYPWT</sequence>
<proteinExistence type="predicted"/>
<dbReference type="AlphaFoldDB" id="A0A059BXE4"/>
<name>A0A059BXE4_EUCGR</name>